<keyword evidence="4" id="KW-1134">Transmembrane beta strand</keyword>
<reference evidence="19 22" key="2">
    <citation type="submission" date="2020-08" db="EMBL/GenBank/DDBJ databases">
        <title>Genome public.</title>
        <authorList>
            <person name="Liu C."/>
            <person name="Sun Q."/>
        </authorList>
    </citation>
    <scope>NUCLEOTIDE SEQUENCE [LARGE SCALE GENOMIC DNA]</scope>
    <source>
        <strain evidence="19 22">426_9</strain>
    </source>
</reference>
<evidence type="ECO:0000256" key="14">
    <source>
        <dbReference type="ARBA" id="ARBA00023288"/>
    </source>
</evidence>
<evidence type="ECO:0000259" key="17">
    <source>
        <dbReference type="Pfam" id="PF10531"/>
    </source>
</evidence>
<sequence length="791" mass="87167">MRKNAKYVMGILLLLVSVTISAQIPQELLEKARAAGMTEEQIQKEVAKHGKEQSGINQMIKPATENTMSDRAALSHQVLPPLEDQRDDNQPKQPLEEIVFGREIFSDKNLTFEPELNIPTPKNYVLSAGDEVLINVWGDSELNLKLTLSPDGTILIPNVGPVPLSGLTIEAAEQRIRQELRKIMATLDGSEPNTFVSVGLGQIRSIKVNIVGEAVAPGTYTLSSLATLFNALYAAGGVNDIGSLRNIKVYRNSKEIANLDVYDYLLNGKYDTNIRLEDNDMIIIGPYEQLVNAGGKVKRERTYELRGGETLADLLDMAGGFTGDAYTQNIRVKRKAGDRYKIATVNEEQFPTFVLQDGDSLMVDSVIPYYDNRIIISGAVWRPGEYELSPDVHTVKQLIRQASGLKGDEFAGRAQITRLNPDFTNSVIAINIVDILNGQAPDVELQKEDQLYIPSLFDLREPYTIKVSGAVNQPDTVLPYRKNLTVEDAIILAGGLREAAATVNVEVARRIKNPSATQSSNRMAETYSFTLGDGLAVIAGDTLFTLEPFDEVFVRFSPGYQEQQVVKVGGEITFAGNYALKKKNTRLSELIAQSGGVTPDAYIRGASLKRKLTTDELRQIETLLQLSNNNQQGRDSISVSLANLKEYPVGIDLQKALAHPGSADDLVLRDGDELYIPQQQSTVKVRGAVTYPNSVTYTKGMDVRDCLSQAGGYNDIARKYPIVIYMNGKVATTQRKMIFFKRYPKVEPGCEIVVPAKTQRDRRTSLAEIMSVGSSVTSMAAMITSMINLLK</sequence>
<keyword evidence="12" id="KW-0564">Palmitate</keyword>
<keyword evidence="3" id="KW-0813">Transport</keyword>
<dbReference type="Pfam" id="PF22461">
    <property type="entry name" value="SLBB_2"/>
    <property type="match status" value="1"/>
</dbReference>
<comment type="similarity">
    <text evidence="2">Belongs to the BexD/CtrA/VexA family.</text>
</comment>
<dbReference type="InterPro" id="IPR054765">
    <property type="entry name" value="SLBB_dom"/>
</dbReference>
<dbReference type="Proteomes" id="UP000629596">
    <property type="component" value="Unassembled WGS sequence"/>
</dbReference>
<evidence type="ECO:0000256" key="12">
    <source>
        <dbReference type="ARBA" id="ARBA00023139"/>
    </source>
</evidence>
<feature type="chain" id="PRO_5017774783" evidence="15">
    <location>
        <begin position="23"/>
        <end position="791"/>
    </location>
</feature>
<dbReference type="AlphaFoldDB" id="A0A3D8HFN5"/>
<evidence type="ECO:0000256" key="1">
    <source>
        <dbReference type="ARBA" id="ARBA00004571"/>
    </source>
</evidence>
<evidence type="ECO:0000256" key="7">
    <source>
        <dbReference type="ARBA" id="ARBA00022729"/>
    </source>
</evidence>
<name>A0A3D8HFN5_9BACT</name>
<evidence type="ECO:0000256" key="9">
    <source>
        <dbReference type="ARBA" id="ARBA00023065"/>
    </source>
</evidence>
<dbReference type="GO" id="GO:0046930">
    <property type="term" value="C:pore complex"/>
    <property type="evidence" value="ECO:0007669"/>
    <property type="project" value="UniProtKB-KW"/>
</dbReference>
<evidence type="ECO:0000256" key="2">
    <source>
        <dbReference type="ARBA" id="ARBA00009450"/>
    </source>
</evidence>
<dbReference type="GO" id="GO:0015288">
    <property type="term" value="F:porin activity"/>
    <property type="evidence" value="ECO:0007669"/>
    <property type="project" value="UniProtKB-KW"/>
</dbReference>
<evidence type="ECO:0000259" key="16">
    <source>
        <dbReference type="Pfam" id="PF02563"/>
    </source>
</evidence>
<feature type="domain" description="Soluble ligand binding" evidence="17">
    <location>
        <begin position="295"/>
        <end position="342"/>
    </location>
</feature>
<keyword evidence="7 15" id="KW-0732">Signal</keyword>
<dbReference type="EMBL" id="JACRTI010000013">
    <property type="protein sequence ID" value="MBC8601560.1"/>
    <property type="molecule type" value="Genomic_DNA"/>
</dbReference>
<dbReference type="InterPro" id="IPR003715">
    <property type="entry name" value="Poly_export_N"/>
</dbReference>
<evidence type="ECO:0000256" key="10">
    <source>
        <dbReference type="ARBA" id="ARBA00023114"/>
    </source>
</evidence>
<dbReference type="GO" id="GO:0009279">
    <property type="term" value="C:cell outer membrane"/>
    <property type="evidence" value="ECO:0007669"/>
    <property type="project" value="UniProtKB-SubCell"/>
</dbReference>
<dbReference type="Pfam" id="PF10531">
    <property type="entry name" value="SLBB"/>
    <property type="match status" value="4"/>
</dbReference>
<keyword evidence="11" id="KW-0472">Membrane</keyword>
<evidence type="ECO:0000256" key="3">
    <source>
        <dbReference type="ARBA" id="ARBA00022448"/>
    </source>
</evidence>
<evidence type="ECO:0000256" key="8">
    <source>
        <dbReference type="ARBA" id="ARBA00023047"/>
    </source>
</evidence>
<comment type="subcellular location">
    <subcellularLocation>
        <location evidence="1">Cell outer membrane</location>
        <topology evidence="1">Multi-pass membrane protein</topology>
    </subcellularLocation>
</comment>
<dbReference type="Gene3D" id="3.30.1950.10">
    <property type="entry name" value="wza like domain"/>
    <property type="match status" value="1"/>
</dbReference>
<feature type="domain" description="Soluble ligand binding" evidence="17">
    <location>
        <begin position="683"/>
        <end position="725"/>
    </location>
</feature>
<reference evidence="20 21" key="1">
    <citation type="submission" date="2018-07" db="EMBL/GenBank/DDBJ databases">
        <title>Parabacteroides acidifaciens nov. sp., isolated from human feces.</title>
        <authorList>
            <person name="Wang Y.J."/>
        </authorList>
    </citation>
    <scope>NUCLEOTIDE SEQUENCE [LARGE SCALE GENOMIC DNA]</scope>
    <source>
        <strain evidence="20 21">426-9</strain>
    </source>
</reference>
<dbReference type="InterPro" id="IPR019554">
    <property type="entry name" value="Soluble_ligand-bd"/>
</dbReference>
<evidence type="ECO:0000256" key="15">
    <source>
        <dbReference type="SAM" id="SignalP"/>
    </source>
</evidence>
<dbReference type="InterPro" id="IPR049712">
    <property type="entry name" value="Poly_export"/>
</dbReference>
<evidence type="ECO:0000313" key="20">
    <source>
        <dbReference type="EMBL" id="RDU49711.1"/>
    </source>
</evidence>
<keyword evidence="8" id="KW-0625">Polysaccharide transport</keyword>
<feature type="domain" description="Soluble ligand binding" evidence="17">
    <location>
        <begin position="565"/>
        <end position="613"/>
    </location>
</feature>
<keyword evidence="6" id="KW-0812">Transmembrane</keyword>
<keyword evidence="13" id="KW-0998">Cell outer membrane</keyword>
<dbReference type="PANTHER" id="PTHR33619">
    <property type="entry name" value="POLYSACCHARIDE EXPORT PROTEIN GFCE-RELATED"/>
    <property type="match status" value="1"/>
</dbReference>
<dbReference type="Proteomes" id="UP000256321">
    <property type="component" value="Unassembled WGS sequence"/>
</dbReference>
<feature type="signal peptide" evidence="15">
    <location>
        <begin position="1"/>
        <end position="22"/>
    </location>
</feature>
<dbReference type="PANTHER" id="PTHR33619:SF3">
    <property type="entry name" value="POLYSACCHARIDE EXPORT PROTEIN GFCE-RELATED"/>
    <property type="match status" value="1"/>
</dbReference>
<feature type="domain" description="Soluble ligand binding" evidence="17">
    <location>
        <begin position="465"/>
        <end position="512"/>
    </location>
</feature>
<accession>A0A3D8HFN5</accession>
<organism evidence="20 21">
    <name type="scientific">Parabacteroides acidifaciens</name>
    <dbReference type="NCBI Taxonomy" id="2290935"/>
    <lineage>
        <taxon>Bacteria</taxon>
        <taxon>Pseudomonadati</taxon>
        <taxon>Bacteroidota</taxon>
        <taxon>Bacteroidia</taxon>
        <taxon>Bacteroidales</taxon>
        <taxon>Tannerellaceae</taxon>
        <taxon>Parabacteroides</taxon>
    </lineage>
</organism>
<evidence type="ECO:0000256" key="11">
    <source>
        <dbReference type="ARBA" id="ARBA00023136"/>
    </source>
</evidence>
<keyword evidence="5" id="KW-0762">Sugar transport</keyword>
<gene>
    <name evidence="20" type="ORF">DWU89_07635</name>
    <name evidence="19" type="ORF">H8784_07465</name>
</gene>
<feature type="domain" description="Polysaccharide export protein N-terminal" evidence="16">
    <location>
        <begin position="119"/>
        <end position="183"/>
    </location>
</feature>
<keyword evidence="10" id="KW-0626">Porin</keyword>
<evidence type="ECO:0000313" key="19">
    <source>
        <dbReference type="EMBL" id="MBC8601560.1"/>
    </source>
</evidence>
<evidence type="ECO:0000256" key="13">
    <source>
        <dbReference type="ARBA" id="ARBA00023237"/>
    </source>
</evidence>
<keyword evidence="22" id="KW-1185">Reference proteome</keyword>
<dbReference type="Pfam" id="PF02563">
    <property type="entry name" value="Poly_export"/>
    <property type="match status" value="1"/>
</dbReference>
<dbReference type="Gene3D" id="3.10.560.10">
    <property type="entry name" value="Outer membrane lipoprotein wza domain like"/>
    <property type="match status" value="6"/>
</dbReference>
<feature type="domain" description="SLBB" evidence="18">
    <location>
        <begin position="207"/>
        <end position="284"/>
    </location>
</feature>
<evidence type="ECO:0000256" key="6">
    <source>
        <dbReference type="ARBA" id="ARBA00022692"/>
    </source>
</evidence>
<comment type="caution">
    <text evidence="20">The sequence shown here is derived from an EMBL/GenBank/DDBJ whole genome shotgun (WGS) entry which is preliminary data.</text>
</comment>
<dbReference type="GO" id="GO:0006811">
    <property type="term" value="P:monoatomic ion transport"/>
    <property type="evidence" value="ECO:0007669"/>
    <property type="project" value="UniProtKB-KW"/>
</dbReference>
<evidence type="ECO:0000259" key="18">
    <source>
        <dbReference type="Pfam" id="PF22461"/>
    </source>
</evidence>
<evidence type="ECO:0000313" key="21">
    <source>
        <dbReference type="Proteomes" id="UP000256321"/>
    </source>
</evidence>
<dbReference type="EMBL" id="QREV01000013">
    <property type="protein sequence ID" value="RDU49711.1"/>
    <property type="molecule type" value="Genomic_DNA"/>
</dbReference>
<evidence type="ECO:0000256" key="4">
    <source>
        <dbReference type="ARBA" id="ARBA00022452"/>
    </source>
</evidence>
<protein>
    <submittedName>
        <fullName evidence="20">Capsule biosynthesis protein</fullName>
    </submittedName>
    <submittedName>
        <fullName evidence="19">SLBB domain-containing protein</fullName>
    </submittedName>
</protein>
<keyword evidence="9" id="KW-0406">Ion transport</keyword>
<keyword evidence="14" id="KW-0449">Lipoprotein</keyword>
<dbReference type="GO" id="GO:0015159">
    <property type="term" value="F:polysaccharide transmembrane transporter activity"/>
    <property type="evidence" value="ECO:0007669"/>
    <property type="project" value="InterPro"/>
</dbReference>
<evidence type="ECO:0000313" key="22">
    <source>
        <dbReference type="Proteomes" id="UP000629596"/>
    </source>
</evidence>
<proteinExistence type="inferred from homology"/>
<evidence type="ECO:0000256" key="5">
    <source>
        <dbReference type="ARBA" id="ARBA00022597"/>
    </source>
</evidence>